<dbReference type="STRING" id="478744.SAMN05444359_110135"/>
<sequence>MKLLILSLLLSLSFTGGAQFSVKSIDVQSGATLMDWDGFIRGSIVYSKRWGYFLGSSLKVRNSPSSKGYILASINYRKTHTDRTTNFERIKLDEFALTLGLGQDWKKMRFSFNSSFIFVSGKEKIDNTPMNGIDLANVENFYLTLSGKLAFSITNKLALFVEQAFFETKVYHTYTMRRGERFEVPDYPSWTLLGLSYAISKRD</sequence>
<accession>A0A1H9GDC1</accession>
<evidence type="ECO:0000313" key="2">
    <source>
        <dbReference type="EMBL" id="SEQ48077.1"/>
    </source>
</evidence>
<protein>
    <recommendedName>
        <fullName evidence="4">Outer membrane protein beta-barrel domain-containing protein</fullName>
    </recommendedName>
</protein>
<gene>
    <name evidence="2" type="ORF">SAMN05444359_110135</name>
</gene>
<evidence type="ECO:0008006" key="4">
    <source>
        <dbReference type="Google" id="ProtNLM"/>
    </source>
</evidence>
<feature type="chain" id="PRO_5011440426" description="Outer membrane protein beta-barrel domain-containing protein" evidence="1">
    <location>
        <begin position="19"/>
        <end position="203"/>
    </location>
</feature>
<organism evidence="2 3">
    <name type="scientific">Neolewinella agarilytica</name>
    <dbReference type="NCBI Taxonomy" id="478744"/>
    <lineage>
        <taxon>Bacteria</taxon>
        <taxon>Pseudomonadati</taxon>
        <taxon>Bacteroidota</taxon>
        <taxon>Saprospiria</taxon>
        <taxon>Saprospirales</taxon>
        <taxon>Lewinellaceae</taxon>
        <taxon>Neolewinella</taxon>
    </lineage>
</organism>
<feature type="signal peptide" evidence="1">
    <location>
        <begin position="1"/>
        <end position="18"/>
    </location>
</feature>
<keyword evidence="3" id="KW-1185">Reference proteome</keyword>
<evidence type="ECO:0000256" key="1">
    <source>
        <dbReference type="SAM" id="SignalP"/>
    </source>
</evidence>
<keyword evidence="1" id="KW-0732">Signal</keyword>
<dbReference type="RefSeq" id="WP_090168190.1">
    <property type="nucleotide sequence ID" value="NZ_FOFB01000010.1"/>
</dbReference>
<dbReference type="InParanoid" id="A0A1H9GDC1"/>
<dbReference type="EMBL" id="FOFB01000010">
    <property type="protein sequence ID" value="SEQ48077.1"/>
    <property type="molecule type" value="Genomic_DNA"/>
</dbReference>
<evidence type="ECO:0000313" key="3">
    <source>
        <dbReference type="Proteomes" id="UP000199021"/>
    </source>
</evidence>
<dbReference type="Proteomes" id="UP000199021">
    <property type="component" value="Unassembled WGS sequence"/>
</dbReference>
<proteinExistence type="predicted"/>
<name>A0A1H9GDC1_9BACT</name>
<reference evidence="3" key="1">
    <citation type="submission" date="2016-10" db="EMBL/GenBank/DDBJ databases">
        <authorList>
            <person name="Varghese N."/>
            <person name="Submissions S."/>
        </authorList>
    </citation>
    <scope>NUCLEOTIDE SEQUENCE [LARGE SCALE GENOMIC DNA]</scope>
    <source>
        <strain evidence="3">DSM 24740</strain>
    </source>
</reference>
<dbReference type="AlphaFoldDB" id="A0A1H9GDC1"/>